<dbReference type="AlphaFoldDB" id="A0A1M5QGK2"/>
<keyword evidence="2" id="KW-1185">Reference proteome</keyword>
<gene>
    <name evidence="1" type="ORF">SAMN02745207_00071</name>
</gene>
<name>A0A1M5QGK2_9CLOT</name>
<protein>
    <submittedName>
        <fullName evidence="1">Uncharacterized protein</fullName>
    </submittedName>
</protein>
<evidence type="ECO:0000313" key="1">
    <source>
        <dbReference type="EMBL" id="SHH12991.1"/>
    </source>
</evidence>
<evidence type="ECO:0000313" key="2">
    <source>
        <dbReference type="Proteomes" id="UP000184447"/>
    </source>
</evidence>
<dbReference type="STRING" id="1121316.SAMN02745207_00071"/>
<reference evidence="1 2" key="1">
    <citation type="submission" date="2016-11" db="EMBL/GenBank/DDBJ databases">
        <authorList>
            <person name="Jaros S."/>
            <person name="Januszkiewicz K."/>
            <person name="Wedrychowicz H."/>
        </authorList>
    </citation>
    <scope>NUCLEOTIDE SEQUENCE [LARGE SCALE GENOMIC DNA]</scope>
    <source>
        <strain evidence="1 2">DSM 8605</strain>
    </source>
</reference>
<dbReference type="RefSeq" id="WP_073335833.1">
    <property type="nucleotide sequence ID" value="NZ_FQXM01000002.1"/>
</dbReference>
<accession>A0A1M5QGK2</accession>
<proteinExistence type="predicted"/>
<organism evidence="1 2">
    <name type="scientific">Clostridium grantii DSM 8605</name>
    <dbReference type="NCBI Taxonomy" id="1121316"/>
    <lineage>
        <taxon>Bacteria</taxon>
        <taxon>Bacillati</taxon>
        <taxon>Bacillota</taxon>
        <taxon>Clostridia</taxon>
        <taxon>Eubacteriales</taxon>
        <taxon>Clostridiaceae</taxon>
        <taxon>Clostridium</taxon>
    </lineage>
</organism>
<dbReference type="Proteomes" id="UP000184447">
    <property type="component" value="Unassembled WGS sequence"/>
</dbReference>
<sequence length="334" mass="39303">MVAPDLIQVDLSLIEALAYNMGLNPIELSPFYNKFKGKKQKLDQSAEDYFNSEEGYEILEFLFFPKYKIRYKTGNKEGLVDEFHTLFIENNDQVVVLMPNRKEEYVILSFQDKNDYAEWWTNIYCVENDSNEESVQDNKQGNIFSSVNNTNELFALIHLMDTYKRMYLESMLNYSTKQYTALFLESYNETFNLSKNSGDIRWTLSLLIEMLPDEGDFLNKNTRALVNFLEENKWIKVWKKDGVEKEIVSFEPKAIKAAKEFMKIWQGFIGVNLYSFEEDNISTISRQCIVPTVKSNYLLYLYPNKKGEMCINSKELTKEQFLQVKKQWLESVVS</sequence>
<dbReference type="EMBL" id="FQXM01000002">
    <property type="protein sequence ID" value="SHH12991.1"/>
    <property type="molecule type" value="Genomic_DNA"/>
</dbReference>